<sequence>MAETAAPERRTRSQLTLPDDILQIPERSPLKGARTALRVNAHNATPALPSGDESDDTDDELLLSPKKQEKPSSSSKRSASPPPLNGYASRSGSSEGRELKRAKRDLTPPKVNENEMEVDGSKAPNAFRQRLLSNHTRTHSDPNIATLQRSPSRKRSATTSKKPISTVSASPPRTSFSPAPTTPKKNRAHSVPLFPSNRDLPRIDFRNIPPSPKRPRSPSRPRSRSRSPSKEVELKQRIPSAMFMPSVSLPTIHDESANNMEVDQDTPPTPCAETASAEEVTEKATDLPTDALTTDIVPAVPTPSSPSISAIPSIVEAPATPAAQSLNKLIPLSPLTPLPETPLPPKKISYEGDEDRFAASSGWQLRPIEETAASSQSLVPPPATGMAASTLKSRLPRPSAGPSLVPSESRTMGPPPLPAKAKQSMPPIRNTSTSTVKDSAKPSAPGKTTVNAFDVLMQRQRGKERADQDKGKSKQRAIKPVAPDVFSSSSSGTKLSSLPVSSSQSKMKMKNKMKPKAKAKPEKPHAAAPVSDDESEEDISFDPWRTPTTENVTVPEPDTEAKPALVASKAREIVEPSEPDSQGLAEDLMLKASASKSTPEDVDNGRNDAESDVVMNDIIAEDSILSGDSQAGKEMLRVPPDNEVVPESPSTKPRLEAPSVDINSSEFSGGTQFTSVADIAPAVAGNEVVPETPPRIIRDALPAAKEPLREENKQESKSTLDSTDLGPPAKVKASRLPLGKKRQPISVAPASRVTRSVSNKNLGKDSEAPVAGPSKATKTAPAKRKLPVAAIQPDPVPAPEPAAAEVAQDGLAPDVPMDVTEDTLQLPPGSPMKLSTSPAKTPKRKSSLKSPIKSPMKFSLGKPASSPSPTKIARSSTLSYSKPTSSYLNRTFSSDHQVNVGASSSLSTLSNALEKLRMPAPSRPSTSMGFNRDTFGEDDEGPERSKDDTAVGRASLGFGQAQGLKRASTLGANAFKAPNSTMNAVASSSRAPSSSGKNLVQKPLAMFMSNKGGNVKTASGSLIRGNAKTSVLGHKPLFGVGIAASRRTISKKTTLPVVLGSPVKGGGSEETLKEGEDEEDVPTEAGDDGDVFKTTANDVPSALALEDLSAAGSGKGKTKEDSNIRIFGASRRVSMVSQALSQSLNMPPPPPPASTKGLMGPPPTPPSGRRNASSSDASSSGGGSPSAGTRSSARLAKAAEQMKAKVPTDGHAPAGKKEQAPLPNPAVEALKVLKDCVIFVDVRTDDGEEAGSLFVEMLEGVGARVLTRVGQTCTHIVYKNGLMSTVTRFRLLRDPKPLVVGIGWVVECVEQRKHVDEKDFLVDLEMTHVAGVNKRRRSMLPRLLASELSQPSIEPDSEADQSIDGSNSSMTLDDELAPLEKARRRKSLMVGLKA</sequence>
<feature type="compositionally biased region" description="Basic residues" evidence="1">
    <location>
        <begin position="507"/>
        <end position="518"/>
    </location>
</feature>
<feature type="compositionally biased region" description="Basic and acidic residues" evidence="1">
    <location>
        <begin position="461"/>
        <end position="472"/>
    </location>
</feature>
<feature type="compositionally biased region" description="Basic and acidic residues" evidence="1">
    <location>
        <begin position="706"/>
        <end position="718"/>
    </location>
</feature>
<feature type="region of interest" description="Disordered" evidence="1">
    <location>
        <begin position="1"/>
        <end position="289"/>
    </location>
</feature>
<dbReference type="InterPro" id="IPR001357">
    <property type="entry name" value="BRCT_dom"/>
</dbReference>
<evidence type="ECO:0000256" key="1">
    <source>
        <dbReference type="SAM" id="MobiDB-lite"/>
    </source>
</evidence>
<dbReference type="SUPFAM" id="SSF52113">
    <property type="entry name" value="BRCT domain"/>
    <property type="match status" value="1"/>
</dbReference>
<feature type="region of interest" description="Disordered" evidence="1">
    <location>
        <begin position="1060"/>
        <end position="1095"/>
    </location>
</feature>
<reference evidence="3 4" key="1">
    <citation type="journal article" date="2018" name="Evol. Lett.">
        <title>Horizontal gene cluster transfer increased hallucinogenic mushroom diversity.</title>
        <authorList>
            <person name="Reynolds H.T."/>
            <person name="Vijayakumar V."/>
            <person name="Gluck-Thaler E."/>
            <person name="Korotkin H.B."/>
            <person name="Matheny P.B."/>
            <person name="Slot J.C."/>
        </authorList>
    </citation>
    <scope>NUCLEOTIDE SEQUENCE [LARGE SCALE GENOMIC DNA]</scope>
    <source>
        <strain evidence="3 4">SRW20</strain>
    </source>
</reference>
<feature type="region of interest" description="Disordered" evidence="1">
    <location>
        <begin position="1347"/>
        <end position="1380"/>
    </location>
</feature>
<feature type="compositionally biased region" description="Polar residues" evidence="1">
    <location>
        <begin position="157"/>
        <end position="179"/>
    </location>
</feature>
<feature type="region of interest" description="Disordered" evidence="1">
    <location>
        <begin position="371"/>
        <end position="666"/>
    </location>
</feature>
<feature type="compositionally biased region" description="Polar residues" evidence="1">
    <location>
        <begin position="131"/>
        <end position="150"/>
    </location>
</feature>
<protein>
    <recommendedName>
        <fullName evidence="2">BRCT domain-containing protein</fullName>
    </recommendedName>
</protein>
<comment type="caution">
    <text evidence="3">The sequence shown here is derived from an EMBL/GenBank/DDBJ whole genome shotgun (WGS) entry which is preliminary data.</text>
</comment>
<proteinExistence type="predicted"/>
<feature type="compositionally biased region" description="Acidic residues" evidence="1">
    <location>
        <begin position="1075"/>
        <end position="1089"/>
    </location>
</feature>
<feature type="compositionally biased region" description="Low complexity" evidence="1">
    <location>
        <begin position="1167"/>
        <end position="1179"/>
    </location>
</feature>
<dbReference type="EMBL" id="NHYE01000765">
    <property type="protein sequence ID" value="PPR03168.1"/>
    <property type="molecule type" value="Genomic_DNA"/>
</dbReference>
<organism evidence="3 4">
    <name type="scientific">Gymnopilus dilepis</name>
    <dbReference type="NCBI Taxonomy" id="231916"/>
    <lineage>
        <taxon>Eukaryota</taxon>
        <taxon>Fungi</taxon>
        <taxon>Dikarya</taxon>
        <taxon>Basidiomycota</taxon>
        <taxon>Agaricomycotina</taxon>
        <taxon>Agaricomycetes</taxon>
        <taxon>Agaricomycetidae</taxon>
        <taxon>Agaricales</taxon>
        <taxon>Agaricineae</taxon>
        <taxon>Hymenogastraceae</taxon>
        <taxon>Gymnopilus</taxon>
    </lineage>
</organism>
<feature type="compositionally biased region" description="Basic and acidic residues" evidence="1">
    <location>
        <begin position="95"/>
        <end position="107"/>
    </location>
</feature>
<name>A0A409YJJ2_9AGAR</name>
<evidence type="ECO:0000313" key="4">
    <source>
        <dbReference type="Proteomes" id="UP000284706"/>
    </source>
</evidence>
<feature type="domain" description="BRCT" evidence="2">
    <location>
        <begin position="1228"/>
        <end position="1322"/>
    </location>
</feature>
<feature type="region of interest" description="Disordered" evidence="1">
    <location>
        <begin position="690"/>
        <end position="884"/>
    </location>
</feature>
<accession>A0A409YJJ2</accession>
<feature type="region of interest" description="Disordered" evidence="1">
    <location>
        <begin position="918"/>
        <end position="951"/>
    </location>
</feature>
<dbReference type="OrthoDB" id="2384350at2759"/>
<evidence type="ECO:0000313" key="3">
    <source>
        <dbReference type="EMBL" id="PPR03168.1"/>
    </source>
</evidence>
<feature type="compositionally biased region" description="Acidic residues" evidence="1">
    <location>
        <begin position="531"/>
        <end position="540"/>
    </location>
</feature>
<feature type="compositionally biased region" description="Acidic residues" evidence="1">
    <location>
        <begin position="52"/>
        <end position="61"/>
    </location>
</feature>
<feature type="compositionally biased region" description="Low complexity" evidence="1">
    <location>
        <begin position="487"/>
        <end position="506"/>
    </location>
</feature>
<feature type="compositionally biased region" description="Basic residues" evidence="1">
    <location>
        <begin position="213"/>
        <end position="227"/>
    </location>
</feature>
<feature type="compositionally biased region" description="Low complexity" evidence="1">
    <location>
        <begin position="546"/>
        <end position="556"/>
    </location>
</feature>
<dbReference type="Proteomes" id="UP000284706">
    <property type="component" value="Unassembled WGS sequence"/>
</dbReference>
<dbReference type="STRING" id="231916.A0A409YJJ2"/>
<dbReference type="PROSITE" id="PS50172">
    <property type="entry name" value="BRCT"/>
    <property type="match status" value="1"/>
</dbReference>
<feature type="compositionally biased region" description="Low complexity" evidence="1">
    <location>
        <begin position="875"/>
        <end position="884"/>
    </location>
</feature>
<feature type="compositionally biased region" description="Basic and acidic residues" evidence="1">
    <location>
        <begin position="1"/>
        <end position="11"/>
    </location>
</feature>
<dbReference type="CDD" id="cd17716">
    <property type="entry name" value="BRCT_microcephalin_rpt1"/>
    <property type="match status" value="1"/>
</dbReference>
<dbReference type="Gene3D" id="3.40.50.10190">
    <property type="entry name" value="BRCT domain"/>
    <property type="match status" value="1"/>
</dbReference>
<feature type="region of interest" description="Disordered" evidence="1">
    <location>
        <begin position="1137"/>
        <end position="1222"/>
    </location>
</feature>
<dbReference type="InParanoid" id="A0A409YJJ2"/>
<gene>
    <name evidence="3" type="ORF">CVT26_008016</name>
</gene>
<evidence type="ECO:0000259" key="2">
    <source>
        <dbReference type="PROSITE" id="PS50172"/>
    </source>
</evidence>
<keyword evidence="4" id="KW-1185">Reference proteome</keyword>
<dbReference type="InterPro" id="IPR036420">
    <property type="entry name" value="BRCT_dom_sf"/>
</dbReference>